<reference evidence="5" key="1">
    <citation type="submission" date="2023-10" db="EMBL/GenBank/DDBJ databases">
        <authorList>
            <person name="Hackl T."/>
        </authorList>
    </citation>
    <scope>NUCLEOTIDE SEQUENCE</scope>
</reference>
<keyword evidence="2 4" id="KW-0479">Metal-binding</keyword>
<protein>
    <submittedName>
        <fullName evidence="5">Uu.00g074020.m01.CDS01</fullName>
    </submittedName>
</protein>
<dbReference type="AlphaFoldDB" id="A0AAI8YLL3"/>
<dbReference type="PANTHER" id="PTHR24305:SF168">
    <property type="entry name" value="P450, PUTATIVE (EUROFUNG)-RELATED"/>
    <property type="match status" value="1"/>
</dbReference>
<evidence type="ECO:0000313" key="5">
    <source>
        <dbReference type="EMBL" id="CAJ2511777.1"/>
    </source>
</evidence>
<dbReference type="PANTHER" id="PTHR24305">
    <property type="entry name" value="CYTOCHROME P450"/>
    <property type="match status" value="1"/>
</dbReference>
<dbReference type="InterPro" id="IPR036396">
    <property type="entry name" value="Cyt_P450_sf"/>
</dbReference>
<comment type="cofactor">
    <cofactor evidence="4">
        <name>heme</name>
        <dbReference type="ChEBI" id="CHEBI:30413"/>
    </cofactor>
</comment>
<dbReference type="PRINTS" id="PR00385">
    <property type="entry name" value="P450"/>
</dbReference>
<dbReference type="Proteomes" id="UP001295740">
    <property type="component" value="Unassembled WGS sequence"/>
</dbReference>
<dbReference type="GO" id="GO:0016705">
    <property type="term" value="F:oxidoreductase activity, acting on paired donors, with incorporation or reduction of molecular oxygen"/>
    <property type="evidence" value="ECO:0007669"/>
    <property type="project" value="InterPro"/>
</dbReference>
<dbReference type="EMBL" id="CAUWAG010000018">
    <property type="protein sequence ID" value="CAJ2511777.1"/>
    <property type="molecule type" value="Genomic_DNA"/>
</dbReference>
<dbReference type="Pfam" id="PF00067">
    <property type="entry name" value="p450"/>
    <property type="match status" value="1"/>
</dbReference>
<proteinExistence type="predicted"/>
<dbReference type="GO" id="GO:0020037">
    <property type="term" value="F:heme binding"/>
    <property type="evidence" value="ECO:0007669"/>
    <property type="project" value="InterPro"/>
</dbReference>
<evidence type="ECO:0000256" key="3">
    <source>
        <dbReference type="ARBA" id="ARBA00023004"/>
    </source>
</evidence>
<gene>
    <name evidence="5" type="ORF">KHLLAP_LOCUS12245</name>
</gene>
<name>A0AAI8YLL3_9PEZI</name>
<dbReference type="GO" id="GO:0005506">
    <property type="term" value="F:iron ion binding"/>
    <property type="evidence" value="ECO:0007669"/>
    <property type="project" value="InterPro"/>
</dbReference>
<evidence type="ECO:0000313" key="6">
    <source>
        <dbReference type="Proteomes" id="UP001295740"/>
    </source>
</evidence>
<evidence type="ECO:0000256" key="2">
    <source>
        <dbReference type="ARBA" id="ARBA00022723"/>
    </source>
</evidence>
<keyword evidence="3 4" id="KW-0408">Iron</keyword>
<dbReference type="InterPro" id="IPR001128">
    <property type="entry name" value="Cyt_P450"/>
</dbReference>
<sequence length="507" mass="57084">MFLHVAALTAVLALVYYAVNRFGEYQKLRHIPGPFWARITHLWVIRLVLRGQYIDMMLDLHGKYGPVVVMAPDYVLLSDPAEIKKIGNVRSPWGRAPGYQSFRFSPGPAGDSILSMRDDKAHARMRAKLSSGYAGKTVDGVEQMVDRHVMQLVDIIDTKYITTPGTTYRPLDFSRLAQYLTIDVITSFAFQETFGCLEREDDFHGYLDAVSGAVAPLLSFAFLPLYPKLMDMSALGSIFPEGGFFPKVFEMARREVGKRYGEQAHELKERNDVLGTWVAAGLGQKELENETVAQLTAGGETTGTGIRAMMLYLMTSPHSYRSLQREIDEALKSGAVLRSPISDSDAAKLTYLEAVLKESLRLVAPAAFFPKSSVTDEILCGFKIPAGVSVEPAYKPALRSKEIFGEDASYFRPERWIETNEDRARLMDETFRFVFGGPSRWECLGKGLAFMQMRKVIFELYRQFDFTLVNPTRPWKAAGTRIWVIEDLWVQVTRRDQTGGPGMEIKT</sequence>
<dbReference type="GO" id="GO:0004497">
    <property type="term" value="F:monooxygenase activity"/>
    <property type="evidence" value="ECO:0007669"/>
    <property type="project" value="InterPro"/>
</dbReference>
<dbReference type="SUPFAM" id="SSF48264">
    <property type="entry name" value="Cytochrome P450"/>
    <property type="match status" value="1"/>
</dbReference>
<feature type="binding site" description="axial binding residue" evidence="4">
    <location>
        <position position="443"/>
    </location>
    <ligand>
        <name>heme</name>
        <dbReference type="ChEBI" id="CHEBI:30413"/>
    </ligand>
    <ligandPart>
        <name>Fe</name>
        <dbReference type="ChEBI" id="CHEBI:18248"/>
    </ligandPart>
</feature>
<organism evidence="5 6">
    <name type="scientific">Anthostomella pinea</name>
    <dbReference type="NCBI Taxonomy" id="933095"/>
    <lineage>
        <taxon>Eukaryota</taxon>
        <taxon>Fungi</taxon>
        <taxon>Dikarya</taxon>
        <taxon>Ascomycota</taxon>
        <taxon>Pezizomycotina</taxon>
        <taxon>Sordariomycetes</taxon>
        <taxon>Xylariomycetidae</taxon>
        <taxon>Xylariales</taxon>
        <taxon>Xylariaceae</taxon>
        <taxon>Anthostomella</taxon>
    </lineage>
</organism>
<dbReference type="InterPro" id="IPR050121">
    <property type="entry name" value="Cytochrome_P450_monoxygenase"/>
</dbReference>
<dbReference type="InterPro" id="IPR002401">
    <property type="entry name" value="Cyt_P450_E_grp-I"/>
</dbReference>
<keyword evidence="1 4" id="KW-0349">Heme</keyword>
<dbReference type="PRINTS" id="PR00463">
    <property type="entry name" value="EP450I"/>
</dbReference>
<accession>A0AAI8YLL3</accession>
<evidence type="ECO:0000256" key="4">
    <source>
        <dbReference type="PIRSR" id="PIRSR602401-1"/>
    </source>
</evidence>
<keyword evidence="6" id="KW-1185">Reference proteome</keyword>
<comment type="caution">
    <text evidence="5">The sequence shown here is derived from an EMBL/GenBank/DDBJ whole genome shotgun (WGS) entry which is preliminary data.</text>
</comment>
<evidence type="ECO:0000256" key="1">
    <source>
        <dbReference type="ARBA" id="ARBA00022617"/>
    </source>
</evidence>
<dbReference type="Gene3D" id="1.10.630.10">
    <property type="entry name" value="Cytochrome P450"/>
    <property type="match status" value="1"/>
</dbReference>